<keyword evidence="2" id="KW-0325">Glycoprotein</keyword>
<dbReference type="AlphaFoldDB" id="A0A660SIB4"/>
<dbReference type="PANTHER" id="PTHR42970">
    <property type="entry name" value="PECTATE LYASE C-RELATED"/>
    <property type="match status" value="1"/>
</dbReference>
<evidence type="ECO:0000256" key="2">
    <source>
        <dbReference type="ARBA" id="ARBA00023180"/>
    </source>
</evidence>
<dbReference type="SUPFAM" id="SSF51126">
    <property type="entry name" value="Pectin lyase-like"/>
    <property type="match status" value="1"/>
</dbReference>
<feature type="domain" description="Secretion system C-terminal sorting" evidence="3">
    <location>
        <begin position="587"/>
        <end position="661"/>
    </location>
</feature>
<dbReference type="Gene3D" id="2.160.20.10">
    <property type="entry name" value="Single-stranded right-handed beta-helix, Pectin lyase-like"/>
    <property type="match status" value="1"/>
</dbReference>
<dbReference type="PANTHER" id="PTHR42970:SF1">
    <property type="entry name" value="PECTATE LYASE C-RELATED"/>
    <property type="match status" value="1"/>
</dbReference>
<dbReference type="InterPro" id="IPR011050">
    <property type="entry name" value="Pectin_lyase_fold/virulence"/>
</dbReference>
<dbReference type="Pfam" id="PF18962">
    <property type="entry name" value="Por_Secre_tail"/>
    <property type="match status" value="1"/>
</dbReference>
<evidence type="ECO:0000259" key="3">
    <source>
        <dbReference type="Pfam" id="PF18962"/>
    </source>
</evidence>
<proteinExistence type="predicted"/>
<name>A0A660SIB4_UNCT6</name>
<dbReference type="InterPro" id="IPR052063">
    <property type="entry name" value="Polysaccharide_Lyase_1"/>
</dbReference>
<dbReference type="NCBIfam" id="TIGR04183">
    <property type="entry name" value="Por_Secre_tail"/>
    <property type="match status" value="1"/>
</dbReference>
<accession>A0A660SIB4</accession>
<dbReference type="InterPro" id="IPR012334">
    <property type="entry name" value="Pectin_lyas_fold"/>
</dbReference>
<organism evidence="4 5">
    <name type="scientific">candidate division TA06 bacterium</name>
    <dbReference type="NCBI Taxonomy" id="2250710"/>
    <lineage>
        <taxon>Bacteria</taxon>
        <taxon>Bacteria division TA06</taxon>
    </lineage>
</organism>
<gene>
    <name evidence="4" type="ORF">DRP43_03970</name>
</gene>
<evidence type="ECO:0000256" key="1">
    <source>
        <dbReference type="ARBA" id="ARBA00022723"/>
    </source>
</evidence>
<reference evidence="4 5" key="1">
    <citation type="submission" date="2018-06" db="EMBL/GenBank/DDBJ databases">
        <title>Extensive metabolic versatility and redundancy in microbially diverse, dynamic hydrothermal sediments.</title>
        <authorList>
            <person name="Dombrowski N."/>
            <person name="Teske A."/>
            <person name="Baker B.J."/>
        </authorList>
    </citation>
    <scope>NUCLEOTIDE SEQUENCE [LARGE SCALE GENOMIC DNA]</scope>
    <source>
        <strain evidence="4">B10_G13</strain>
    </source>
</reference>
<dbReference type="InterPro" id="IPR026444">
    <property type="entry name" value="Secre_tail"/>
</dbReference>
<protein>
    <recommendedName>
        <fullName evidence="3">Secretion system C-terminal sorting domain-containing protein</fullName>
    </recommendedName>
</protein>
<comment type="caution">
    <text evidence="4">The sequence shown here is derived from an EMBL/GenBank/DDBJ whole genome shotgun (WGS) entry which is preliminary data.</text>
</comment>
<sequence>MKNKTIKIAILTLIFIVGVLGFGERVNAQSGDISIIPWENVNLYGMNTTAGSGRHLNTPVSTIYKVTNLNDSGPGSLREALSLIGPVTIVFEVSGTIALQSALWIPSYFTIAGQTAPSPGIIIKNYGININRNIHDILIQHIRFRTGDKSVGGTLSDGWTDVDGGGPGTVYSHPLSVEPDNTPSYYPPSVWWNWIYLDEDSNQTTNVEINKWDWDNGILYVNVGTDPADGKLMYGVSKSTISDPLTVDDHYSIEHGWVVPYNLVIDHCSFSWGGDMNTMFGSQYTTMSNCIISEALNHPWHPKGPHSKGCLIKTDFGENGAKYVAIIKNIFAHNVDRNPLMQGCDGIVANNLLFDIYFGICTDDHSLKAGDEHISIVGNYIIETDLIKYSMYIKDGMKVTSRIYISGDNYYDGQVQTDPWNSEATTHFEQRLSFSLPASDVPEINRVATAEEALWPTGYISMSATDARTYLLANAGARPADRDAVDNRIINEIISESVTSSIIQTIYTDNDDCYAEDKPFNCCTGFNTGNCPDRIWPTLSENHRSLTIPADPNEIQPSGYTRLEEWLHGFSRTVEGKTDNTLNTYFVYPNPCRVYMGEKFITFDNLNSGDLINVYDISGKPIYETNNITSNTYRWDIGNISSGIYFYKITGSNKASGKIVIIR</sequence>
<evidence type="ECO:0000313" key="5">
    <source>
        <dbReference type="Proteomes" id="UP000271125"/>
    </source>
</evidence>
<dbReference type="GO" id="GO:0046872">
    <property type="term" value="F:metal ion binding"/>
    <property type="evidence" value="ECO:0007669"/>
    <property type="project" value="UniProtKB-KW"/>
</dbReference>
<dbReference type="Proteomes" id="UP000271125">
    <property type="component" value="Unassembled WGS sequence"/>
</dbReference>
<evidence type="ECO:0000313" key="4">
    <source>
        <dbReference type="EMBL" id="RKX69866.1"/>
    </source>
</evidence>
<dbReference type="EMBL" id="QNBD01000166">
    <property type="protein sequence ID" value="RKX69866.1"/>
    <property type="molecule type" value="Genomic_DNA"/>
</dbReference>
<keyword evidence="1" id="KW-0479">Metal-binding</keyword>